<evidence type="ECO:0000256" key="1">
    <source>
        <dbReference type="SAM" id="Coils"/>
    </source>
</evidence>
<feature type="coiled-coil region" evidence="1">
    <location>
        <begin position="110"/>
        <end position="144"/>
    </location>
</feature>
<accession>A0A244CLA1</accession>
<keyword evidence="3" id="KW-1185">Reference proteome</keyword>
<dbReference type="EMBL" id="MWPV01000006">
    <property type="protein sequence ID" value="OUL56393.1"/>
    <property type="molecule type" value="Genomic_DNA"/>
</dbReference>
<feature type="coiled-coil region" evidence="1">
    <location>
        <begin position="34"/>
        <end position="82"/>
    </location>
</feature>
<organism evidence="2 3">
    <name type="scientific">Pseudoalteromonas ulvae</name>
    <dbReference type="NCBI Taxonomy" id="107327"/>
    <lineage>
        <taxon>Bacteria</taxon>
        <taxon>Pseudomonadati</taxon>
        <taxon>Pseudomonadota</taxon>
        <taxon>Gammaproteobacteria</taxon>
        <taxon>Alteromonadales</taxon>
        <taxon>Pseudoalteromonadaceae</taxon>
        <taxon>Pseudoalteromonas</taxon>
    </lineage>
</organism>
<proteinExistence type="predicted"/>
<comment type="caution">
    <text evidence="2">The sequence shown here is derived from an EMBL/GenBank/DDBJ whole genome shotgun (WGS) entry which is preliminary data.</text>
</comment>
<keyword evidence="1" id="KW-0175">Coiled coil</keyword>
<protein>
    <submittedName>
        <fullName evidence="2">Uncharacterized protein</fullName>
    </submittedName>
</protein>
<sequence>MNTALARLLSNHTLETSDILEALITTCNQDVSEFEHLHSTLQQSQQQISALQSQIKQLQDKNQRLTAERENLALQLHALEQSQHQQTVNVSTLNEYKTQLADFKSIAPSAKKIRAKLKQLKERNQVLLNKANHSQSQLQQLKQKLVQPNAIDDAIWRDNHTFECIYRLNEQVIFSLHGRAKAYTGFIYLDGKGNGKVICFEADGLINVPMKSGQEDTISDKAERFMTEYFKLYHTQLVHGVPV</sequence>
<dbReference type="RefSeq" id="WP_086745367.1">
    <property type="nucleotide sequence ID" value="NZ_MWPV01000006.1"/>
</dbReference>
<reference evidence="2 3" key="1">
    <citation type="submission" date="2017-02" db="EMBL/GenBank/DDBJ databases">
        <title>Pseudoalteromonas ulvae TC14 Genome.</title>
        <authorList>
            <person name="Molmeret M."/>
        </authorList>
    </citation>
    <scope>NUCLEOTIDE SEQUENCE [LARGE SCALE GENOMIC DNA]</scope>
    <source>
        <strain evidence="2">TC14</strain>
    </source>
</reference>
<dbReference type="AlphaFoldDB" id="A0A244CLA1"/>
<evidence type="ECO:0000313" key="2">
    <source>
        <dbReference type="EMBL" id="OUL56393.1"/>
    </source>
</evidence>
<gene>
    <name evidence="2" type="ORF">B1199_17115</name>
</gene>
<dbReference type="Proteomes" id="UP000194841">
    <property type="component" value="Unassembled WGS sequence"/>
</dbReference>
<evidence type="ECO:0000313" key="3">
    <source>
        <dbReference type="Proteomes" id="UP000194841"/>
    </source>
</evidence>
<dbReference type="OrthoDB" id="9931437at2"/>
<name>A0A244CLA1_PSEDV</name>